<comment type="caution">
    <text evidence="2">The sequence shown here is derived from an EMBL/GenBank/DDBJ whole genome shotgun (WGS) entry which is preliminary data.</text>
</comment>
<reference evidence="2 3" key="1">
    <citation type="journal article" date="2014" name="Genome Announc.">
        <title>Draft Genome Sequence of the Boron-Tolerant and Moderately Halotolerant Bacterium Gracilibacillus boraciitolerans JCM 21714T.</title>
        <authorList>
            <person name="Ahmed I."/>
            <person name="Oshima K."/>
            <person name="Suda W."/>
            <person name="Kitamura K."/>
            <person name="Iida T."/>
            <person name="Ohmori Y."/>
            <person name="Fujiwara T."/>
            <person name="Hattori M."/>
            <person name="Ohkuma M."/>
        </authorList>
    </citation>
    <scope>NUCLEOTIDE SEQUENCE [LARGE SCALE GENOMIC DNA]</scope>
    <source>
        <strain evidence="2 3">JCM 21714</strain>
    </source>
</reference>
<feature type="transmembrane region" description="Helical" evidence="1">
    <location>
        <begin position="67"/>
        <end position="85"/>
    </location>
</feature>
<evidence type="ECO:0000256" key="1">
    <source>
        <dbReference type="SAM" id="Phobius"/>
    </source>
</evidence>
<gene>
    <name evidence="2" type="ORF">JCM21714_879</name>
</gene>
<dbReference type="eggNOG" id="ENOG502ZEQK">
    <property type="taxonomic scope" value="Bacteria"/>
</dbReference>
<name>W4VEV8_9BACI</name>
<sequence>MSLNSGSPALVTLYRLLYIFAFNILMNFISQLVINLVNSLIELFNVTNFTFTGINLNMIENVSQAELILYEGLIYMLLFLLSLLFTSIFYRLGLKIGLISLMIFPLSFVSKDITVKIFDALGYLLIGSEKYQPFYFLIPYLVLALFLFLITKNLSVVDQVTYR</sequence>
<evidence type="ECO:0000313" key="3">
    <source>
        <dbReference type="Proteomes" id="UP000019102"/>
    </source>
</evidence>
<feature type="transmembrane region" description="Helical" evidence="1">
    <location>
        <begin position="12"/>
        <end position="34"/>
    </location>
</feature>
<evidence type="ECO:0000313" key="2">
    <source>
        <dbReference type="EMBL" id="GAE91910.1"/>
    </source>
</evidence>
<feature type="transmembrane region" description="Helical" evidence="1">
    <location>
        <begin position="92"/>
        <end position="111"/>
    </location>
</feature>
<dbReference type="EMBL" id="BAVS01000002">
    <property type="protein sequence ID" value="GAE91910.1"/>
    <property type="molecule type" value="Genomic_DNA"/>
</dbReference>
<keyword evidence="1" id="KW-1133">Transmembrane helix</keyword>
<keyword evidence="1" id="KW-0812">Transmembrane</keyword>
<keyword evidence="1" id="KW-0472">Membrane</keyword>
<dbReference type="AlphaFoldDB" id="W4VEV8"/>
<accession>W4VEV8</accession>
<feature type="transmembrane region" description="Helical" evidence="1">
    <location>
        <begin position="131"/>
        <end position="150"/>
    </location>
</feature>
<proteinExistence type="predicted"/>
<dbReference type="Proteomes" id="UP000019102">
    <property type="component" value="Unassembled WGS sequence"/>
</dbReference>
<organism evidence="2 3">
    <name type="scientific">Gracilibacillus boraciitolerans JCM 21714</name>
    <dbReference type="NCBI Taxonomy" id="1298598"/>
    <lineage>
        <taxon>Bacteria</taxon>
        <taxon>Bacillati</taxon>
        <taxon>Bacillota</taxon>
        <taxon>Bacilli</taxon>
        <taxon>Bacillales</taxon>
        <taxon>Bacillaceae</taxon>
        <taxon>Gracilibacillus</taxon>
    </lineage>
</organism>
<protein>
    <submittedName>
        <fullName evidence="2">Uncharacterized protein</fullName>
    </submittedName>
</protein>
<keyword evidence="3" id="KW-1185">Reference proteome</keyword>